<dbReference type="GO" id="GO:0016491">
    <property type="term" value="F:oxidoreductase activity"/>
    <property type="evidence" value="ECO:0007669"/>
    <property type="project" value="UniProtKB-KW"/>
</dbReference>
<proteinExistence type="predicted"/>
<organism evidence="4 5">
    <name type="scientific">Exophiala bonariae</name>
    <dbReference type="NCBI Taxonomy" id="1690606"/>
    <lineage>
        <taxon>Eukaryota</taxon>
        <taxon>Fungi</taxon>
        <taxon>Dikarya</taxon>
        <taxon>Ascomycota</taxon>
        <taxon>Pezizomycotina</taxon>
        <taxon>Eurotiomycetes</taxon>
        <taxon>Chaetothyriomycetidae</taxon>
        <taxon>Chaetothyriales</taxon>
        <taxon>Herpotrichiellaceae</taxon>
        <taxon>Exophiala</taxon>
    </lineage>
</organism>
<dbReference type="GO" id="GO:0050660">
    <property type="term" value="F:flavin adenine dinucleotide binding"/>
    <property type="evidence" value="ECO:0007669"/>
    <property type="project" value="InterPro"/>
</dbReference>
<evidence type="ECO:0000313" key="5">
    <source>
        <dbReference type="Proteomes" id="UP001358417"/>
    </source>
</evidence>
<dbReference type="RefSeq" id="XP_064707465.1">
    <property type="nucleotide sequence ID" value="XM_064845207.1"/>
</dbReference>
<dbReference type="InterPro" id="IPR050346">
    <property type="entry name" value="FMO-like"/>
</dbReference>
<dbReference type="SUPFAM" id="SSF51905">
    <property type="entry name" value="FAD/NAD(P)-binding domain"/>
    <property type="match status" value="2"/>
</dbReference>
<keyword evidence="1" id="KW-0285">Flavoprotein</keyword>
<keyword evidence="5" id="KW-1185">Reference proteome</keyword>
<protein>
    <recommendedName>
        <fullName evidence="6">FAD/NAD(P)-binding domain-containing protein</fullName>
    </recommendedName>
</protein>
<evidence type="ECO:0000256" key="1">
    <source>
        <dbReference type="ARBA" id="ARBA00022630"/>
    </source>
</evidence>
<accession>A0AAV9NCT3</accession>
<name>A0AAV9NCT3_9EURO</name>
<keyword evidence="2" id="KW-0274">FAD</keyword>
<dbReference type="AlphaFoldDB" id="A0AAV9NCT3"/>
<dbReference type="PIRSF" id="PIRSF000332">
    <property type="entry name" value="FMO"/>
    <property type="match status" value="1"/>
</dbReference>
<evidence type="ECO:0008006" key="6">
    <source>
        <dbReference type="Google" id="ProtNLM"/>
    </source>
</evidence>
<dbReference type="EMBL" id="JAVRRD010000010">
    <property type="protein sequence ID" value="KAK5054692.1"/>
    <property type="molecule type" value="Genomic_DNA"/>
</dbReference>
<dbReference type="PANTHER" id="PTHR23023">
    <property type="entry name" value="DIMETHYLANILINE MONOOXYGENASE"/>
    <property type="match status" value="1"/>
</dbReference>
<dbReference type="Pfam" id="PF13738">
    <property type="entry name" value="Pyr_redox_3"/>
    <property type="match status" value="1"/>
</dbReference>
<dbReference type="GO" id="GO:0050661">
    <property type="term" value="F:NADP binding"/>
    <property type="evidence" value="ECO:0007669"/>
    <property type="project" value="InterPro"/>
</dbReference>
<gene>
    <name evidence="4" type="ORF">LTR84_001584</name>
</gene>
<dbReference type="InterPro" id="IPR000960">
    <property type="entry name" value="Flavin_mOase"/>
</dbReference>
<evidence type="ECO:0000313" key="4">
    <source>
        <dbReference type="EMBL" id="KAK5054692.1"/>
    </source>
</evidence>
<dbReference type="Proteomes" id="UP001358417">
    <property type="component" value="Unassembled WGS sequence"/>
</dbReference>
<reference evidence="4 5" key="1">
    <citation type="submission" date="2023-08" db="EMBL/GenBank/DDBJ databases">
        <title>Black Yeasts Isolated from many extreme environments.</title>
        <authorList>
            <person name="Coleine C."/>
            <person name="Stajich J.E."/>
            <person name="Selbmann L."/>
        </authorList>
    </citation>
    <scope>NUCLEOTIDE SEQUENCE [LARGE SCALE GENOMIC DNA]</scope>
    <source>
        <strain evidence="4 5">CCFEE 5792</strain>
    </source>
</reference>
<comment type="caution">
    <text evidence="4">The sequence shown here is derived from an EMBL/GenBank/DDBJ whole genome shotgun (WGS) entry which is preliminary data.</text>
</comment>
<evidence type="ECO:0000256" key="2">
    <source>
        <dbReference type="ARBA" id="ARBA00022827"/>
    </source>
</evidence>
<dbReference type="InterPro" id="IPR036188">
    <property type="entry name" value="FAD/NAD-bd_sf"/>
</dbReference>
<sequence>MESYDLVIVGAGINGLIMAKTYLDVYPETKLVLLESAESIGGTWSEGRLYPGLKSNNLVGSYEYSDFPLDKFSLGIKAGEHIPGAKLHQYLQQFSTKFDLTRRTKVNAAVEEVERLLNDKWKITIKLQDKGTEQVIADKLVLATGLTNHPFVPTFPGQEDFQAPLFHVKYLKDEADKLIQSSKNVVILGGSKSAYDAAYAFATQGLTVDWIIRESGHGTNYMSPPYVTPLKKRLEGLVGVRFLTWFSPCIWGDEDGFSWIRRFLHGTRVGRFIVDSFWKVLTSDVIDLSGYDKHPETAKLKPKLSAFWHASSLGIFNYTSDFFALVRDGTIKVHISDIDHLSNHTVHLSNGSVVTGDALICSTGWHHRPAIKFLPAGIDAELGLPSRTSESEAQLVKRAEKEILARFPRLLDQPSVLQRYKPLDSNDGESAVAERPYRLYRFMVPAESIPKPSIAFLGIVLTINTVCVAEVQSLWITAFLNGRLLAQHAVDPSKPARQNLHPDAVAYETILQTQFGKWRYPGAFGKRHPDFVFDAVPYMDMMLKDLGLRYRRKNGWWAEVFHPYGPEDYIGLVDEWRIKDTQTKAKRS</sequence>
<dbReference type="Gene3D" id="3.50.50.60">
    <property type="entry name" value="FAD/NAD(P)-binding domain"/>
    <property type="match status" value="2"/>
</dbReference>
<dbReference type="GeneID" id="89969804"/>
<evidence type="ECO:0000256" key="3">
    <source>
        <dbReference type="ARBA" id="ARBA00023002"/>
    </source>
</evidence>
<keyword evidence="3" id="KW-0560">Oxidoreductase</keyword>